<evidence type="ECO:0000256" key="6">
    <source>
        <dbReference type="ARBA" id="ARBA00023242"/>
    </source>
</evidence>
<name>A0A093IY98_DRYPU</name>
<gene>
    <name evidence="11" type="ORF">N307_09701</name>
</gene>
<dbReference type="FunFam" id="3.30.160.60:FF:000059">
    <property type="entry name" value="U1 small nuclear ribonucleoprotein C"/>
    <property type="match status" value="1"/>
</dbReference>
<dbReference type="PANTHER" id="PTHR31148">
    <property type="entry name" value="U1 SMALL NUCLEAR RIBONUCLEOPROTEIN C"/>
    <property type="match status" value="1"/>
</dbReference>
<comment type="subcellular location">
    <subcellularLocation>
        <location evidence="1">Nucleus</location>
    </subcellularLocation>
</comment>
<dbReference type="GO" id="GO:0000395">
    <property type="term" value="P:mRNA 5'-splice site recognition"/>
    <property type="evidence" value="ECO:0007669"/>
    <property type="project" value="InterPro"/>
</dbReference>
<evidence type="ECO:0000256" key="9">
    <source>
        <dbReference type="SAM" id="MobiDB-lite"/>
    </source>
</evidence>
<keyword evidence="12" id="KW-1185">Reference proteome</keyword>
<dbReference type="EMBL" id="KL216877">
    <property type="protein sequence ID" value="KFV71675.1"/>
    <property type="molecule type" value="Genomic_DNA"/>
</dbReference>
<evidence type="ECO:0000259" key="10">
    <source>
        <dbReference type="PROSITE" id="PS50171"/>
    </source>
</evidence>
<dbReference type="GO" id="GO:0005685">
    <property type="term" value="C:U1 snRNP"/>
    <property type="evidence" value="ECO:0007669"/>
    <property type="project" value="InterPro"/>
</dbReference>
<dbReference type="PANTHER" id="PTHR31148:SF1">
    <property type="entry name" value="U1 SMALL NUCLEAR RIBONUCLEOPROTEIN C"/>
    <property type="match status" value="1"/>
</dbReference>
<dbReference type="SMART" id="SM00451">
    <property type="entry name" value="ZnF_U1"/>
    <property type="match status" value="1"/>
</dbReference>
<dbReference type="HAMAP" id="MF_03153">
    <property type="entry name" value="U1_C"/>
    <property type="match status" value="1"/>
</dbReference>
<feature type="region of interest" description="Disordered" evidence="9">
    <location>
        <begin position="137"/>
        <end position="157"/>
    </location>
</feature>
<accession>A0A093IY98</accession>
<dbReference type="Pfam" id="PF06220">
    <property type="entry name" value="zf-U1"/>
    <property type="match status" value="1"/>
</dbReference>
<feature type="non-terminal residue" evidence="11">
    <location>
        <position position="157"/>
    </location>
</feature>
<dbReference type="Gene3D" id="3.30.160.60">
    <property type="entry name" value="Classic Zinc Finger"/>
    <property type="match status" value="1"/>
</dbReference>
<evidence type="ECO:0000256" key="3">
    <source>
        <dbReference type="ARBA" id="ARBA00022771"/>
    </source>
</evidence>
<evidence type="ECO:0000313" key="12">
    <source>
        <dbReference type="Proteomes" id="UP000053875"/>
    </source>
</evidence>
<keyword evidence="7 11" id="KW-0687">Ribonucleoprotein</keyword>
<dbReference type="GO" id="GO:0030627">
    <property type="term" value="F:pre-mRNA 5'-splice site binding"/>
    <property type="evidence" value="ECO:0007669"/>
    <property type="project" value="InterPro"/>
</dbReference>
<dbReference type="InterPro" id="IPR036236">
    <property type="entry name" value="Znf_C2H2_sf"/>
</dbReference>
<dbReference type="Proteomes" id="UP000053875">
    <property type="component" value="Unassembled WGS sequence"/>
</dbReference>
<keyword evidence="3" id="KW-0863">Zinc-finger</keyword>
<dbReference type="SUPFAM" id="SSF57667">
    <property type="entry name" value="beta-beta-alpha zinc fingers"/>
    <property type="match status" value="1"/>
</dbReference>
<evidence type="ECO:0000256" key="8">
    <source>
        <dbReference type="ARBA" id="ARBA00046357"/>
    </source>
</evidence>
<evidence type="ECO:0000256" key="4">
    <source>
        <dbReference type="ARBA" id="ARBA00022833"/>
    </source>
</evidence>
<sequence>LSRFYCDYCDTYLTHDSPSVRKTHCSGRKHKENVKDYYQKWMEEQAQSLIDKTSKATPSVTALLSPYFPCLPLSCFSSFLPSGPPRPGMMPAPHMGGPPMMPMMGPPPPGMMPVGPAPGMRPPMGGHMPMMPGPPMMRPPSRPMMVPTRPGMTRPDR</sequence>
<evidence type="ECO:0000256" key="2">
    <source>
        <dbReference type="ARBA" id="ARBA00022723"/>
    </source>
</evidence>
<keyword evidence="5" id="KW-0694">RNA-binding</keyword>
<dbReference type="InterPro" id="IPR013085">
    <property type="entry name" value="U1-CZ_Znf_C2H2"/>
</dbReference>
<evidence type="ECO:0000313" key="11">
    <source>
        <dbReference type="EMBL" id="KFV71675.1"/>
    </source>
</evidence>
<evidence type="ECO:0000256" key="5">
    <source>
        <dbReference type="ARBA" id="ARBA00022884"/>
    </source>
</evidence>
<dbReference type="InterPro" id="IPR017340">
    <property type="entry name" value="U1_snRNP-C"/>
</dbReference>
<keyword evidence="4" id="KW-0862">Zinc</keyword>
<evidence type="ECO:0000256" key="1">
    <source>
        <dbReference type="ARBA" id="ARBA00004123"/>
    </source>
</evidence>
<dbReference type="STRING" id="118200.A0A093IY98"/>
<proteinExistence type="inferred from homology"/>
<evidence type="ECO:0000256" key="7">
    <source>
        <dbReference type="ARBA" id="ARBA00023274"/>
    </source>
</evidence>
<dbReference type="AlphaFoldDB" id="A0A093IY98"/>
<feature type="non-terminal residue" evidence="11">
    <location>
        <position position="1"/>
    </location>
</feature>
<protein>
    <submittedName>
        <fullName evidence="11">U1 small nuclear ribonucleoprotein C</fullName>
    </submittedName>
</protein>
<feature type="domain" description="Matrin-type" evidence="10">
    <location>
        <begin position="4"/>
        <end position="36"/>
    </location>
</feature>
<dbReference type="GO" id="GO:0008270">
    <property type="term" value="F:zinc ion binding"/>
    <property type="evidence" value="ECO:0007669"/>
    <property type="project" value="UniProtKB-KW"/>
</dbReference>
<dbReference type="PROSITE" id="PS50171">
    <property type="entry name" value="ZF_MATRIN"/>
    <property type="match status" value="1"/>
</dbReference>
<keyword evidence="2" id="KW-0479">Metal-binding</keyword>
<organism evidence="11 12">
    <name type="scientific">Dryobates pubescens</name>
    <name type="common">Downy woodpecker</name>
    <name type="synonym">Picoides pubescens</name>
    <dbReference type="NCBI Taxonomy" id="118200"/>
    <lineage>
        <taxon>Eukaryota</taxon>
        <taxon>Metazoa</taxon>
        <taxon>Chordata</taxon>
        <taxon>Craniata</taxon>
        <taxon>Vertebrata</taxon>
        <taxon>Euteleostomi</taxon>
        <taxon>Archelosauria</taxon>
        <taxon>Archosauria</taxon>
        <taxon>Dinosauria</taxon>
        <taxon>Saurischia</taxon>
        <taxon>Theropoda</taxon>
        <taxon>Coelurosauria</taxon>
        <taxon>Aves</taxon>
        <taxon>Neognathae</taxon>
        <taxon>Neoaves</taxon>
        <taxon>Telluraves</taxon>
        <taxon>Coraciimorphae</taxon>
        <taxon>Piciformes</taxon>
        <taxon>Picidae</taxon>
        <taxon>Dryobates</taxon>
    </lineage>
</organism>
<dbReference type="InterPro" id="IPR000690">
    <property type="entry name" value="Matrin/U1-C_Znf_C2H2"/>
</dbReference>
<keyword evidence="6" id="KW-0539">Nucleus</keyword>
<dbReference type="PIRSF" id="PIRSF037969">
    <property type="entry name" value="U1_snRNP-C"/>
    <property type="match status" value="1"/>
</dbReference>
<reference evidence="11 12" key="1">
    <citation type="submission" date="2014-04" db="EMBL/GenBank/DDBJ databases">
        <title>Genome evolution of avian class.</title>
        <authorList>
            <person name="Zhang G."/>
            <person name="Li C."/>
        </authorList>
    </citation>
    <scope>NUCLEOTIDE SEQUENCE [LARGE SCALE GENOMIC DNA]</scope>
    <source>
        <strain evidence="11">BGI_N307</strain>
    </source>
</reference>
<comment type="subunit">
    <text evidence="8">Component of the U1 snRNP. The U1 snRNP is composed of the U1 snRNA and the 7 core Sm proteins SNRPB, SNRPD1, SNRPD2, SNRPD3, SNRPE, SNRPF and SNRPG that assemble in a heptameric protein ring on the Sm site of the small nuclear RNA to form the core snRNP, and at least 3 U1 snRNP-specific proteins SNRNP70/U1-70K, SNRPA/U1-A and SNRPC/U1-C. SNRPC/U1-C interacts with U1 snRNA and the 5' splice-site region of the pre-mRNA. Interacts (via N-terminus) with TIA1 (via C-terminus); thereby promoting spliceosomal U1 snRNP recruitment to 5' splice sites.</text>
</comment>
<dbReference type="InterPro" id="IPR003604">
    <property type="entry name" value="Matrin/U1-like-C_Znf_C2H2"/>
</dbReference>